<protein>
    <submittedName>
        <fullName evidence="3">Uncharacterized protein</fullName>
    </submittedName>
</protein>
<sequence>MKGVLFVKTVYLRRITLGMLACAMSGAFAAPASADAAPQRLTLDYSKGKCAQTTLTARSFTPTTLEVTTSNNFTDDAKIDMNGQRVALPDTYAAQTTKIDLGTPMPGAIPFKVSGSDWPGSAGTGCEGWIIIA</sequence>
<organism evidence="3 4">
    <name type="scientific">Nocardia seriolae</name>
    <dbReference type="NCBI Taxonomy" id="37332"/>
    <lineage>
        <taxon>Bacteria</taxon>
        <taxon>Bacillati</taxon>
        <taxon>Actinomycetota</taxon>
        <taxon>Actinomycetes</taxon>
        <taxon>Mycobacteriales</taxon>
        <taxon>Nocardiaceae</taxon>
        <taxon>Nocardia</taxon>
    </lineage>
</organism>
<dbReference type="Proteomes" id="UP000037179">
    <property type="component" value="Unassembled WGS sequence"/>
</dbReference>
<proteinExistence type="predicted"/>
<dbReference type="Proteomes" id="UP000180166">
    <property type="component" value="Chromosome"/>
</dbReference>
<gene>
    <name evidence="2" type="ORF">NS506_02274</name>
    <name evidence="3" type="ORF">NSK11_contig00147-0018</name>
</gene>
<evidence type="ECO:0000313" key="5">
    <source>
        <dbReference type="Proteomes" id="UP000180166"/>
    </source>
</evidence>
<dbReference type="RefSeq" id="WP_033090633.1">
    <property type="nucleotide sequence ID" value="NZ_AP017900.1"/>
</dbReference>
<evidence type="ECO:0000313" key="4">
    <source>
        <dbReference type="Proteomes" id="UP000037179"/>
    </source>
</evidence>
<accession>A0A0B8NKK6</accession>
<dbReference type="OrthoDB" id="4559430at2"/>
<keyword evidence="1" id="KW-0732">Signal</keyword>
<dbReference type="KEGG" id="nsr:NS506_02274"/>
<name>A0A0B8NKK6_9NOCA</name>
<evidence type="ECO:0000256" key="1">
    <source>
        <dbReference type="SAM" id="SignalP"/>
    </source>
</evidence>
<feature type="chain" id="PRO_5014509488" evidence="1">
    <location>
        <begin position="30"/>
        <end position="133"/>
    </location>
</feature>
<reference evidence="4" key="1">
    <citation type="submission" date="2015-07" db="EMBL/GenBank/DDBJ databases">
        <title>Nocardia seriolae U-1 whole genome shotgun sequence.</title>
        <authorList>
            <person name="Imajoh M."/>
            <person name="Fukumoto Y."/>
            <person name="Sukeda M."/>
            <person name="Yamane J."/>
            <person name="Yamasaki K."/>
            <person name="Shimizu M."/>
            <person name="Ohnishi K."/>
            <person name="Oshima S."/>
        </authorList>
    </citation>
    <scope>NUCLEOTIDE SEQUENCE [LARGE SCALE GENOMIC DNA]</scope>
    <source>
        <strain evidence="4">U-1</strain>
    </source>
</reference>
<evidence type="ECO:0000313" key="2">
    <source>
        <dbReference type="EMBL" id="APA96340.1"/>
    </source>
</evidence>
<keyword evidence="4" id="KW-1185">Reference proteome</keyword>
<dbReference type="EMBL" id="CP017839">
    <property type="protein sequence ID" value="APA96340.1"/>
    <property type="molecule type" value="Genomic_DNA"/>
</dbReference>
<dbReference type="GeneID" id="93373008"/>
<feature type="signal peptide" evidence="1">
    <location>
        <begin position="1"/>
        <end position="29"/>
    </location>
</feature>
<evidence type="ECO:0000313" key="3">
    <source>
        <dbReference type="EMBL" id="GAP32237.1"/>
    </source>
</evidence>
<reference evidence="2 5" key="3">
    <citation type="submission" date="2016-10" db="EMBL/GenBank/DDBJ databases">
        <title>Genome sequence of Nocardia seriolae strain EM150506, isolated from Anguila japonica.</title>
        <authorList>
            <person name="Han H.-J."/>
        </authorList>
    </citation>
    <scope>NUCLEOTIDE SEQUENCE [LARGE SCALE GENOMIC DNA]</scope>
    <source>
        <strain evidence="2 5">EM150506</strain>
    </source>
</reference>
<dbReference type="AlphaFoldDB" id="A0A0B8NKK6"/>
<dbReference type="EMBL" id="BBYQ01000147">
    <property type="protein sequence ID" value="GAP32237.1"/>
    <property type="molecule type" value="Genomic_DNA"/>
</dbReference>
<reference evidence="3 4" key="2">
    <citation type="journal article" date="2016" name="Genome Announc.">
        <title>Draft Genome Sequence of Erythromycin- and Oxytetracycline-Sensitive Nocardia seriolae Strain U-1 (NBRC 110359).</title>
        <authorList>
            <person name="Imajoh M."/>
            <person name="Sukeda M."/>
            <person name="Shimizu M."/>
            <person name="Yamane J."/>
            <person name="Ohnishi K."/>
            <person name="Oshima S."/>
        </authorList>
    </citation>
    <scope>NUCLEOTIDE SEQUENCE [LARGE SCALE GENOMIC DNA]</scope>
    <source>
        <strain evidence="3 4">U-1</strain>
    </source>
</reference>